<name>A0A1T5D5Y5_9BACT</name>
<dbReference type="Proteomes" id="UP000191055">
    <property type="component" value="Unassembled WGS sequence"/>
</dbReference>
<keyword evidence="3" id="KW-1185">Reference proteome</keyword>
<dbReference type="Gene3D" id="3.10.129.10">
    <property type="entry name" value="Hotdog Thioesterase"/>
    <property type="match status" value="1"/>
</dbReference>
<dbReference type="CDD" id="cd03450">
    <property type="entry name" value="NodN"/>
    <property type="match status" value="1"/>
</dbReference>
<evidence type="ECO:0000313" key="3">
    <source>
        <dbReference type="Proteomes" id="UP000191055"/>
    </source>
</evidence>
<feature type="domain" description="MaoC-like" evidence="1">
    <location>
        <begin position="22"/>
        <end position="128"/>
    </location>
</feature>
<protein>
    <submittedName>
        <fullName evidence="2">Acyl dehydratase</fullName>
    </submittedName>
</protein>
<evidence type="ECO:0000313" key="2">
    <source>
        <dbReference type="EMBL" id="SKB67017.1"/>
    </source>
</evidence>
<dbReference type="InterPro" id="IPR029069">
    <property type="entry name" value="HotDog_dom_sf"/>
</dbReference>
<sequence>MSKVIINSFEELEKLVGHDLGISEYHEFTQEQINLFADATLDHQWIHTDKERAVKESPFGDTIAHGYLTLSMLPHLWNQIVEVRNLKLQVNYGIEKFKFNQPVLVNSKVRLAAKVISAINLRGVTKANIGVKLEIEGNKKPAYEGEIVFLYHFNS</sequence>
<dbReference type="InterPro" id="IPR039375">
    <property type="entry name" value="NodN-like"/>
</dbReference>
<gene>
    <name evidence="2" type="ORF">SAMN03080601_00990</name>
</gene>
<dbReference type="InterPro" id="IPR002539">
    <property type="entry name" value="MaoC-like_dom"/>
</dbReference>
<reference evidence="2 3" key="1">
    <citation type="submission" date="2017-02" db="EMBL/GenBank/DDBJ databases">
        <authorList>
            <person name="Peterson S.W."/>
        </authorList>
    </citation>
    <scope>NUCLEOTIDE SEQUENCE [LARGE SCALE GENOMIC DNA]</scope>
    <source>
        <strain evidence="2 3">DSM 24412</strain>
    </source>
</reference>
<dbReference type="Pfam" id="PF01575">
    <property type="entry name" value="MaoC_dehydratas"/>
    <property type="match status" value="1"/>
</dbReference>
<dbReference type="RefSeq" id="WP_079556766.1">
    <property type="nucleotide sequence ID" value="NZ_CP021904.1"/>
</dbReference>
<proteinExistence type="predicted"/>
<dbReference type="EMBL" id="FUYV01000004">
    <property type="protein sequence ID" value="SKB67017.1"/>
    <property type="molecule type" value="Genomic_DNA"/>
</dbReference>
<accession>A0A1T5D5Y5</accession>
<dbReference type="SUPFAM" id="SSF54637">
    <property type="entry name" value="Thioesterase/thiol ester dehydrase-isomerase"/>
    <property type="match status" value="1"/>
</dbReference>
<organism evidence="2 3">
    <name type="scientific">Alkalitalea saponilacus</name>
    <dbReference type="NCBI Taxonomy" id="889453"/>
    <lineage>
        <taxon>Bacteria</taxon>
        <taxon>Pseudomonadati</taxon>
        <taxon>Bacteroidota</taxon>
        <taxon>Bacteroidia</taxon>
        <taxon>Marinilabiliales</taxon>
        <taxon>Marinilabiliaceae</taxon>
        <taxon>Alkalitalea</taxon>
    </lineage>
</organism>
<dbReference type="KEGG" id="asx:CDL62_16270"/>
<dbReference type="STRING" id="889453.SAMN03080601_00990"/>
<dbReference type="PANTHER" id="PTHR42993:SF1">
    <property type="entry name" value="MAOC-LIKE DEHYDRATASE DOMAIN-CONTAINING PROTEIN"/>
    <property type="match status" value="1"/>
</dbReference>
<dbReference type="AlphaFoldDB" id="A0A1T5D5Y5"/>
<dbReference type="PANTHER" id="PTHR42993">
    <property type="entry name" value="MAOC-LIKE DEHYDRATASE DOMAIN-CONTAINING PROTEIN"/>
    <property type="match status" value="1"/>
</dbReference>
<dbReference type="OrthoDB" id="9801735at2"/>
<evidence type="ECO:0000259" key="1">
    <source>
        <dbReference type="Pfam" id="PF01575"/>
    </source>
</evidence>